<dbReference type="FunFam" id="3.40.50.300:FF:001091">
    <property type="entry name" value="Probable disease resistance protein At1g61300"/>
    <property type="match status" value="1"/>
</dbReference>
<dbReference type="Gene3D" id="1.10.10.10">
    <property type="entry name" value="Winged helix-like DNA-binding domain superfamily/Winged helix DNA-binding domain"/>
    <property type="match status" value="1"/>
</dbReference>
<dbReference type="Pfam" id="PF12061">
    <property type="entry name" value="NB-LRR"/>
    <property type="match status" value="1"/>
</dbReference>
<evidence type="ECO:0000256" key="6">
    <source>
        <dbReference type="ARBA" id="ARBA00022614"/>
    </source>
</evidence>
<dbReference type="InterPro" id="IPR032675">
    <property type="entry name" value="LRR_dom_sf"/>
</dbReference>
<keyword evidence="18" id="KW-1185">Reference proteome</keyword>
<keyword evidence="12" id="KW-0175">Coiled coil</keyword>
<dbReference type="CDD" id="cd14798">
    <property type="entry name" value="RX-CC_like"/>
    <property type="match status" value="1"/>
</dbReference>
<evidence type="ECO:0000256" key="8">
    <source>
        <dbReference type="ARBA" id="ARBA00022737"/>
    </source>
</evidence>
<evidence type="ECO:0000259" key="14">
    <source>
        <dbReference type="Pfam" id="PF12061"/>
    </source>
</evidence>
<name>A0ABD3AEX8_9GENT</name>
<evidence type="ECO:0000256" key="4">
    <source>
        <dbReference type="ARBA" id="ARBA00008894"/>
    </source>
</evidence>
<dbReference type="Pfam" id="PF23598">
    <property type="entry name" value="LRR_14"/>
    <property type="match status" value="1"/>
</dbReference>
<protein>
    <submittedName>
        <fullName evidence="17">Uncharacterized protein</fullName>
    </submittedName>
</protein>
<evidence type="ECO:0000313" key="18">
    <source>
        <dbReference type="Proteomes" id="UP001630127"/>
    </source>
</evidence>
<evidence type="ECO:0000313" key="17">
    <source>
        <dbReference type="EMBL" id="KAL3530277.1"/>
    </source>
</evidence>
<evidence type="ECO:0000256" key="5">
    <source>
        <dbReference type="ARBA" id="ARBA00022490"/>
    </source>
</evidence>
<comment type="caution">
    <text evidence="17">The sequence shown here is derived from an EMBL/GenBank/DDBJ whole genome shotgun (WGS) entry which is preliminary data.</text>
</comment>
<dbReference type="InterPro" id="IPR002182">
    <property type="entry name" value="NB-ARC"/>
</dbReference>
<dbReference type="InterPro" id="IPR027417">
    <property type="entry name" value="P-loop_NTPase"/>
</dbReference>
<keyword evidence="10" id="KW-0611">Plant defense</keyword>
<dbReference type="Proteomes" id="UP001630127">
    <property type="component" value="Unassembled WGS sequence"/>
</dbReference>
<feature type="domain" description="Late blight resistance protein R1A-like N-terminal" evidence="14">
    <location>
        <begin position="131"/>
        <end position="327"/>
    </location>
</feature>
<evidence type="ECO:0000256" key="10">
    <source>
        <dbReference type="ARBA" id="ARBA00022821"/>
    </source>
</evidence>
<keyword evidence="5" id="KW-0963">Cytoplasm</keyword>
<dbReference type="Pfam" id="PF23559">
    <property type="entry name" value="WHD_DRP"/>
    <property type="match status" value="1"/>
</dbReference>
<dbReference type="InterPro" id="IPR038005">
    <property type="entry name" value="RX-like_CC"/>
</dbReference>
<keyword evidence="7" id="KW-0381">Hypersensitive response</keyword>
<comment type="function">
    <text evidence="1">Confers resistance to late blight (Phytophthora infestans) races carrying the avirulence gene Avr1. Resistance proteins guard the plant against pathogens that contain an appropriate avirulence protein via an indirect interaction with this avirulence protein. That triggers a defense system including the hypersensitive response, which restricts the pathogen growth.</text>
</comment>
<dbReference type="Gene3D" id="1.10.8.430">
    <property type="entry name" value="Helical domain of apoptotic protease-activating factors"/>
    <property type="match status" value="1"/>
</dbReference>
<dbReference type="PRINTS" id="PR00364">
    <property type="entry name" value="DISEASERSIST"/>
</dbReference>
<dbReference type="InterPro" id="IPR058922">
    <property type="entry name" value="WHD_DRP"/>
</dbReference>
<evidence type="ECO:0000256" key="12">
    <source>
        <dbReference type="ARBA" id="ARBA00023054"/>
    </source>
</evidence>
<dbReference type="GO" id="GO:0009626">
    <property type="term" value="P:plant-type hypersensitive response"/>
    <property type="evidence" value="ECO:0007669"/>
    <property type="project" value="UniProtKB-KW"/>
</dbReference>
<dbReference type="AlphaFoldDB" id="A0ABD3AEX8"/>
<dbReference type="EMBL" id="JBJUIK010000004">
    <property type="protein sequence ID" value="KAL3530277.1"/>
    <property type="molecule type" value="Genomic_DNA"/>
</dbReference>
<proteinExistence type="inferred from homology"/>
<dbReference type="FunFam" id="1.10.10.10:FF:000322">
    <property type="entry name" value="Probable disease resistance protein At1g63360"/>
    <property type="match status" value="1"/>
</dbReference>
<dbReference type="InterPro" id="IPR055414">
    <property type="entry name" value="LRR_R13L4/SHOC2-like"/>
</dbReference>
<gene>
    <name evidence="17" type="ORF">ACH5RR_009599</name>
</gene>
<evidence type="ECO:0000256" key="3">
    <source>
        <dbReference type="ARBA" id="ARBA00004496"/>
    </source>
</evidence>
<dbReference type="InterPro" id="IPR042197">
    <property type="entry name" value="Apaf_helical"/>
</dbReference>
<dbReference type="Gene3D" id="3.80.10.10">
    <property type="entry name" value="Ribonuclease Inhibitor"/>
    <property type="match status" value="2"/>
</dbReference>
<comment type="subcellular location">
    <subcellularLocation>
        <location evidence="3">Cytoplasm</location>
    </subcellularLocation>
    <subcellularLocation>
        <location evidence="2">Membrane</location>
        <topology evidence="2">Peripheral membrane protein</topology>
    </subcellularLocation>
</comment>
<dbReference type="GO" id="GO:0005524">
    <property type="term" value="F:ATP binding"/>
    <property type="evidence" value="ECO:0007669"/>
    <property type="project" value="UniProtKB-KW"/>
</dbReference>
<evidence type="ECO:0000259" key="13">
    <source>
        <dbReference type="Pfam" id="PF00931"/>
    </source>
</evidence>
<accession>A0ABD3AEX8</accession>
<dbReference type="SUPFAM" id="SSF52540">
    <property type="entry name" value="P-loop containing nucleoside triphosphate hydrolases"/>
    <property type="match status" value="1"/>
</dbReference>
<evidence type="ECO:0000259" key="16">
    <source>
        <dbReference type="Pfam" id="PF23598"/>
    </source>
</evidence>
<dbReference type="InterPro" id="IPR044974">
    <property type="entry name" value="Disease_R_plants"/>
</dbReference>
<keyword evidence="11" id="KW-0067">ATP-binding</keyword>
<dbReference type="GO" id="GO:0016020">
    <property type="term" value="C:membrane"/>
    <property type="evidence" value="ECO:0007669"/>
    <property type="project" value="UniProtKB-SubCell"/>
</dbReference>
<feature type="domain" description="Disease resistance protein winged helix" evidence="15">
    <location>
        <begin position="762"/>
        <end position="831"/>
    </location>
</feature>
<feature type="domain" description="Disease resistance R13L4/SHOC-2-like LRR" evidence="16">
    <location>
        <begin position="907"/>
        <end position="1170"/>
    </location>
</feature>
<keyword evidence="8" id="KW-0677">Repeat</keyword>
<evidence type="ECO:0000256" key="2">
    <source>
        <dbReference type="ARBA" id="ARBA00004170"/>
    </source>
</evidence>
<dbReference type="InterPro" id="IPR036388">
    <property type="entry name" value="WH-like_DNA-bd_sf"/>
</dbReference>
<dbReference type="PANTHER" id="PTHR23155:SF1152">
    <property type="entry name" value="AAA+ ATPASE DOMAIN-CONTAINING PROTEIN"/>
    <property type="match status" value="1"/>
</dbReference>
<dbReference type="Pfam" id="PF00931">
    <property type="entry name" value="NB-ARC"/>
    <property type="match status" value="1"/>
</dbReference>
<organism evidence="17 18">
    <name type="scientific">Cinchona calisaya</name>
    <dbReference type="NCBI Taxonomy" id="153742"/>
    <lineage>
        <taxon>Eukaryota</taxon>
        <taxon>Viridiplantae</taxon>
        <taxon>Streptophyta</taxon>
        <taxon>Embryophyta</taxon>
        <taxon>Tracheophyta</taxon>
        <taxon>Spermatophyta</taxon>
        <taxon>Magnoliopsida</taxon>
        <taxon>eudicotyledons</taxon>
        <taxon>Gunneridae</taxon>
        <taxon>Pentapetalae</taxon>
        <taxon>asterids</taxon>
        <taxon>lamiids</taxon>
        <taxon>Gentianales</taxon>
        <taxon>Rubiaceae</taxon>
        <taxon>Cinchonoideae</taxon>
        <taxon>Cinchoneae</taxon>
        <taxon>Cinchona</taxon>
    </lineage>
</organism>
<feature type="domain" description="NB-ARC" evidence="13">
    <location>
        <begin position="512"/>
        <end position="679"/>
    </location>
</feature>
<dbReference type="GO" id="GO:0005737">
    <property type="term" value="C:cytoplasm"/>
    <property type="evidence" value="ECO:0007669"/>
    <property type="project" value="UniProtKB-SubCell"/>
</dbReference>
<evidence type="ECO:0000256" key="7">
    <source>
        <dbReference type="ARBA" id="ARBA00022667"/>
    </source>
</evidence>
<evidence type="ECO:0000256" key="1">
    <source>
        <dbReference type="ARBA" id="ARBA00002074"/>
    </source>
</evidence>
<dbReference type="Gene3D" id="3.40.50.300">
    <property type="entry name" value="P-loop containing nucleotide triphosphate hydrolases"/>
    <property type="match status" value="1"/>
</dbReference>
<sequence>MALAFIDKTLQRIELMLKHDFERDAHNPVNIEELRYLRTFLLCARKWHNHMISETDDNTSTRMGSILCRLEDKLVGELDLERCIYSSGQEIMEYYTTLLDYSCSLQSDLSMELIESLLVNMLDMGAYLLYGVRVMVNALKEKMALFKTFIRFAQLRGFEPWQLQLLYTHLDVVALNVAGLCQYWFYSTFLSNYLESCNELELKFSEMLQKIKPIDPQIRETCIQVWKASNLPRSSHALILETDKHVLGDFADLLLYNTGESLFTFDYRYEASLKKDQALILYEGLRFLRTILTKHLDTIGELHEKVKDLIAAAVNEAAKIVICLFLPHKSKEEFASEMDFELCNLLEKINLIKVITSAFIFPKTDVLGFMNFLLENLKELPTCKVDSIALAKDQIQTVQEDLVSLRSFLENILGQHNQDGKLHKLWTSAKEVAYKTSFAILSLVVRDIPDCSPLEFKPIIEEINLIKMEGLKIADNHHGDFESINDATKTSNPSPSQGRTPAINKFMVTLDDEANTIIEQLVRGSKELDIISIVGMPGLGKTTLARNVYDNPSVRNHFHSHAWCVVSQVYKKKDLMLQILGSVDRHIFYEHSEDGEHKLEEELKKCLLRKRYLIVLDDVWDIEAWSGLERSFPNNDNSSRILLTSRHADVAKTIKPNREPHFLRRLTDDESWDLLQKKLSCKKGYPAYLGRKIAKKCKGLPLTVVIIAGILAHLEQDGWEEIAGRLSLCALSVIDECMHTLELSYKNLPDYLKPCFLYFGAFPEDEEIPFRKLIWLWIAEGFVKKCESKSLQDVATDYMNDLISRGLVIVSKERSAGGIKTCRIHDLLHEFCLAKAKKEKLFCISSGPYDLSTFYGLSDVQRLCLHSTGEYFEKSWLFCHDVGTLLFFAADKSTSHIYRISSIFHFIKLLKVLDLIHFNIGSNFPNEIALLVELRYLALQGEFGPVPPAISDLLNLETLIIRGKYVQLPDTIWNMPKLRVLHIFRSHSCNLSLVQDSLEGSSGLRNLDTFSTLVLSFGQSLEKITRQLPNIRRMKCRLSKSGESNADSNGIMALYFLSRLESLHLTRDSMFRYKSCNIVFRFPWNLKKLTLSNMHSSIIPKGGELPNLIVLKLSKIYFEEDTWDMMNEECEFPKLKFLELADLSIVRWIGGSDGDDHFPCLQKFVLRDCWMLEEIPSCLGNIPTLQMIKVNHCKKSLISLLLKVKEDVKNNSGIDDIQVLT</sequence>
<dbReference type="PANTHER" id="PTHR23155">
    <property type="entry name" value="DISEASE RESISTANCE PROTEIN RP"/>
    <property type="match status" value="1"/>
</dbReference>
<keyword evidence="6" id="KW-0433">Leucine-rich repeat</keyword>
<reference evidence="17 18" key="1">
    <citation type="submission" date="2024-11" db="EMBL/GenBank/DDBJ databases">
        <title>A near-complete genome assembly of Cinchona calisaya.</title>
        <authorList>
            <person name="Lian D.C."/>
            <person name="Zhao X.W."/>
            <person name="Wei L."/>
        </authorList>
    </citation>
    <scope>NUCLEOTIDE SEQUENCE [LARGE SCALE GENOMIC DNA]</scope>
    <source>
        <tissue evidence="17">Nenye</tissue>
    </source>
</reference>
<evidence type="ECO:0000259" key="15">
    <source>
        <dbReference type="Pfam" id="PF23559"/>
    </source>
</evidence>
<keyword evidence="9" id="KW-0547">Nucleotide-binding</keyword>
<evidence type="ECO:0000256" key="9">
    <source>
        <dbReference type="ARBA" id="ARBA00022741"/>
    </source>
</evidence>
<evidence type="ECO:0000256" key="11">
    <source>
        <dbReference type="ARBA" id="ARBA00022840"/>
    </source>
</evidence>
<dbReference type="InterPro" id="IPR021929">
    <property type="entry name" value="R1A-like_N"/>
</dbReference>
<dbReference type="SUPFAM" id="SSF52058">
    <property type="entry name" value="L domain-like"/>
    <property type="match status" value="1"/>
</dbReference>
<dbReference type="GO" id="GO:0051607">
    <property type="term" value="P:defense response to virus"/>
    <property type="evidence" value="ECO:0007669"/>
    <property type="project" value="UniProtKB-ARBA"/>
</dbReference>
<comment type="similarity">
    <text evidence="4">Belongs to the disease resistance NB-LRR family.</text>
</comment>